<evidence type="ECO:0008006" key="3">
    <source>
        <dbReference type="Google" id="ProtNLM"/>
    </source>
</evidence>
<dbReference type="InterPro" id="IPR042557">
    <property type="entry name" value="SCO4226"/>
</dbReference>
<reference evidence="1 2" key="1">
    <citation type="journal article" date="2017" name="Chemistry">
        <title>Isolation, Biosynthesis and Chemical Modifications of Rubterolones A-F: Rare Tropolone Alkaloids from Actinomadura sp. 5-2.</title>
        <authorList>
            <person name="Guo H."/>
            <person name="Benndorf R."/>
            <person name="Leichnitz D."/>
            <person name="Klassen J.L."/>
            <person name="Vollmers J."/>
            <person name="Gorls H."/>
            <person name="Steinacker M."/>
            <person name="Weigel C."/>
            <person name="Dahse H.M."/>
            <person name="Kaster A.K."/>
            <person name="de Beer Z.W."/>
            <person name="Poulsen M."/>
            <person name="Beemelmanns C."/>
        </authorList>
    </citation>
    <scope>NUCLEOTIDE SEQUENCE [LARGE SCALE GENOMIC DNA]</scope>
    <source>
        <strain evidence="1 2">5-2</strain>
    </source>
</reference>
<protein>
    <recommendedName>
        <fullName evidence="3">DUF3303 domain-containing protein</fullName>
    </recommendedName>
</protein>
<dbReference type="Pfam" id="PF14026">
    <property type="entry name" value="SCO4226-like"/>
    <property type="match status" value="1"/>
</dbReference>
<comment type="caution">
    <text evidence="1">The sequence shown here is derived from an EMBL/GenBank/DDBJ whole genome shotgun (WGS) entry which is preliminary data.</text>
</comment>
<dbReference type="InterPro" id="IPR025336">
    <property type="entry name" value="SCO4226-like"/>
</dbReference>
<dbReference type="EMBL" id="MTBP01000003">
    <property type="protein sequence ID" value="POM23168.1"/>
    <property type="molecule type" value="Genomic_DNA"/>
</dbReference>
<name>A0A2P4UDP1_9ACTN</name>
<proteinExistence type="predicted"/>
<keyword evidence="2" id="KW-1185">Reference proteome</keyword>
<dbReference type="Gene3D" id="3.30.70.3090">
    <property type="entry name" value="ORF SCO4226, nickel-binding ferredoxin-like monomer"/>
    <property type="match status" value="1"/>
</dbReference>
<organism evidence="1 2">
    <name type="scientific">Actinomadura rubteroloni</name>
    <dbReference type="NCBI Taxonomy" id="1926885"/>
    <lineage>
        <taxon>Bacteria</taxon>
        <taxon>Bacillati</taxon>
        <taxon>Actinomycetota</taxon>
        <taxon>Actinomycetes</taxon>
        <taxon>Streptosporangiales</taxon>
        <taxon>Thermomonosporaceae</taxon>
        <taxon>Actinomadura</taxon>
    </lineage>
</organism>
<evidence type="ECO:0000313" key="1">
    <source>
        <dbReference type="EMBL" id="POM23168.1"/>
    </source>
</evidence>
<gene>
    <name evidence="1" type="ORF">BTM25_43200</name>
</gene>
<sequence length="93" mass="10132">MALFVSLHQAPGLSAEEIAGNAPEVAQQVHAKFRKLYVNTDTGFIASVYEADAAADVEREFERVGFPFDSINEIDFTQTAEELVELAGKVSRG</sequence>
<accession>A0A2P4UDP1</accession>
<dbReference type="AlphaFoldDB" id="A0A2P4UDP1"/>
<dbReference type="Proteomes" id="UP000242367">
    <property type="component" value="Unassembled WGS sequence"/>
</dbReference>
<dbReference type="RefSeq" id="WP_103564840.1">
    <property type="nucleotide sequence ID" value="NZ_MTBP01000003.1"/>
</dbReference>
<evidence type="ECO:0000313" key="2">
    <source>
        <dbReference type="Proteomes" id="UP000242367"/>
    </source>
</evidence>